<dbReference type="EMBL" id="APAU02000001">
    <property type="protein sequence ID" value="EUB65103.1"/>
    <property type="molecule type" value="Genomic_DNA"/>
</dbReference>
<dbReference type="STRING" id="6210.W6UUX6"/>
<dbReference type="CTD" id="36336087"/>
<dbReference type="RefSeq" id="XP_024356299.1">
    <property type="nucleotide sequence ID" value="XM_024489621.1"/>
</dbReference>
<dbReference type="Proteomes" id="UP000019149">
    <property type="component" value="Unassembled WGS sequence"/>
</dbReference>
<dbReference type="AlphaFoldDB" id="W6UUX6"/>
<keyword evidence="3" id="KW-1185">Reference proteome</keyword>
<dbReference type="KEGG" id="egl:EGR_00372"/>
<keyword evidence="1" id="KW-0175">Coiled coil</keyword>
<dbReference type="OrthoDB" id="10007333at2759"/>
<proteinExistence type="predicted"/>
<dbReference type="OMA" id="PKLHITT"/>
<evidence type="ECO:0000256" key="1">
    <source>
        <dbReference type="SAM" id="Coils"/>
    </source>
</evidence>
<feature type="coiled-coil region" evidence="1">
    <location>
        <begin position="19"/>
        <end position="61"/>
    </location>
</feature>
<name>W6UUX6_ECHGR</name>
<protein>
    <submittedName>
        <fullName evidence="2">Centrosomal protein</fullName>
    </submittedName>
</protein>
<comment type="caution">
    <text evidence="2">The sequence shown here is derived from an EMBL/GenBank/DDBJ whole genome shotgun (WGS) entry which is preliminary data.</text>
</comment>
<accession>W6UUX6</accession>
<feature type="coiled-coil region" evidence="1">
    <location>
        <begin position="174"/>
        <end position="219"/>
    </location>
</feature>
<evidence type="ECO:0000313" key="3">
    <source>
        <dbReference type="Proteomes" id="UP000019149"/>
    </source>
</evidence>
<evidence type="ECO:0000313" key="2">
    <source>
        <dbReference type="EMBL" id="EUB65103.1"/>
    </source>
</evidence>
<organism evidence="2 3">
    <name type="scientific">Echinococcus granulosus</name>
    <name type="common">Hydatid tapeworm</name>
    <dbReference type="NCBI Taxonomy" id="6210"/>
    <lineage>
        <taxon>Eukaryota</taxon>
        <taxon>Metazoa</taxon>
        <taxon>Spiralia</taxon>
        <taxon>Lophotrochozoa</taxon>
        <taxon>Platyhelminthes</taxon>
        <taxon>Cestoda</taxon>
        <taxon>Eucestoda</taxon>
        <taxon>Cyclophyllidea</taxon>
        <taxon>Taeniidae</taxon>
        <taxon>Echinococcus</taxon>
        <taxon>Echinococcus granulosus group</taxon>
    </lineage>
</organism>
<reference evidence="2 3" key="1">
    <citation type="journal article" date="2013" name="Nat. Genet.">
        <title>The genome of the hydatid tapeworm Echinococcus granulosus.</title>
        <authorList>
            <person name="Zheng H."/>
            <person name="Zhang W."/>
            <person name="Zhang L."/>
            <person name="Zhang Z."/>
            <person name="Li J."/>
            <person name="Lu G."/>
            <person name="Zhu Y."/>
            <person name="Wang Y."/>
            <person name="Huang Y."/>
            <person name="Liu J."/>
            <person name="Kang H."/>
            <person name="Chen J."/>
            <person name="Wang L."/>
            <person name="Chen A."/>
            <person name="Yu S."/>
            <person name="Gao Z."/>
            <person name="Jin L."/>
            <person name="Gu W."/>
            <person name="Wang Z."/>
            <person name="Zhao L."/>
            <person name="Shi B."/>
            <person name="Wen H."/>
            <person name="Lin R."/>
            <person name="Jones M.K."/>
            <person name="Brejova B."/>
            <person name="Vinar T."/>
            <person name="Zhao G."/>
            <person name="McManus D.P."/>
            <person name="Chen Z."/>
            <person name="Zhou Y."/>
            <person name="Wang S."/>
        </authorList>
    </citation>
    <scope>NUCLEOTIDE SEQUENCE [LARGE SCALE GENOMIC DNA]</scope>
</reference>
<sequence>MLTPYRYSPKNFSCLIPYFDVYEGELKQLIIDLDNLVERKKLEWSNRIRTAEAKLAEEKKTHCRTKSLVALKDVEIVKLTQRAQYLKECNEAVKLDYERQIESLKNSSNMMSESLIKLQAKYSKWRSRCHVSDVHTRNIGTYCNNLAGGNDAREAAPAVLIASLKQSNEIESQVATKTLEINEQRAQLDSLERDFRAQIQKVEQQVQELIASKRVQDQEILSLRQKENCRPATRNFRLQWSPPKLHITTSEVSTQVHHKPNVHCTSTMTDCKYFGPSKSDIIIAKLEDEISQKNDRIREMEDGYAAAMKLIEELKVGIEEGKAALAHKCAELEQVRLRIRPRERQSFQSKACQSEPVGYCDRGVDCKPTQTQAVECQVPEVYPDSSVNNIPGFLAEALMVLDEGRYAVSPAIQEEIELANVNAMELRCESQTKPSEFSGLDDRIPLATQTEVNVSVDTVDVSNESGTNVQALLADWNSTENQWVSHLKSSSARSSPTWMTAVRTKQADLTVGDTESAPAVAIVTAPATTVAVTTSIAEGVFCSPPWLSNKECDVESTYRSNTKRDQQDIGVPPSADSTPADFAGVTLANTQKVPEGTPQLFFSAARSSHFTLTSVSADGDAWNEPRSPSKGRDSFFGLGIWNDDDVEQLAVHFLATEREHSTSLEAAIERHLEDLRLNVASSSLPLVPSAQ</sequence>
<gene>
    <name evidence="2" type="ORF">EGR_00372</name>
</gene>
<dbReference type="GeneID" id="36336087"/>